<evidence type="ECO:0000313" key="1">
    <source>
        <dbReference type="EMBL" id="KKB98560.1"/>
    </source>
</evidence>
<reference evidence="2 5" key="3">
    <citation type="submission" date="2016-12" db="EMBL/GenBank/DDBJ databases">
        <title>The new phylogeny of genus Mycobacterium.</title>
        <authorList>
            <person name="Tortoli E."/>
            <person name="Trovato A."/>
            <person name="Cirillo D.M."/>
        </authorList>
    </citation>
    <scope>NUCLEOTIDE SEQUENCE [LARGE SCALE GENOMIC DNA]</scope>
    <source>
        <strain evidence="2 5">DSM 44942</strain>
    </source>
</reference>
<dbReference type="OrthoDB" id="4627208at2"/>
<organism evidence="1 4">
    <name type="scientific">Mycolicibacter arupensis</name>
    <dbReference type="NCBI Taxonomy" id="342002"/>
    <lineage>
        <taxon>Bacteria</taxon>
        <taxon>Bacillati</taxon>
        <taxon>Actinomycetota</taxon>
        <taxon>Actinomycetes</taxon>
        <taxon>Mycobacteriales</taxon>
        <taxon>Mycobacteriaceae</taxon>
        <taxon>Mycolicibacter</taxon>
    </lineage>
</organism>
<dbReference type="Proteomes" id="UP000034416">
    <property type="component" value="Unassembled WGS sequence"/>
</dbReference>
<evidence type="ECO:0000313" key="5">
    <source>
        <dbReference type="Proteomes" id="UP000192327"/>
    </source>
</evidence>
<evidence type="ECO:0000313" key="4">
    <source>
        <dbReference type="Proteomes" id="UP000034416"/>
    </source>
</evidence>
<reference evidence="4" key="1">
    <citation type="submission" date="2015-04" db="EMBL/GenBank/DDBJ databases">
        <title>Genome sequence of Mycobacterium arupense GUC1.</title>
        <authorList>
            <person name="Greninger A.L."/>
            <person name="Cunningham G."/>
            <person name="Chiu C.Y."/>
            <person name="Miller S."/>
        </authorList>
    </citation>
    <scope>NUCLEOTIDE SEQUENCE [LARGE SCALE GENOMIC DNA]</scope>
    <source>
        <strain evidence="4">GUC1</strain>
    </source>
</reference>
<comment type="caution">
    <text evidence="1">The sequence shown here is derived from an EMBL/GenBank/DDBJ whole genome shotgun (WGS) entry which is preliminary data.</text>
</comment>
<evidence type="ECO:0000313" key="3">
    <source>
        <dbReference type="EMBL" id="TXI59972.1"/>
    </source>
</evidence>
<sequence>MTADDLTTNMREATATLARAWAAAESTSVNGWPCAPWCAESDGHPRESHRVDQWCQGPLHTVGCSLEELAPASHKQVDAADPHITAYACGRYYRLPYVALHLFRESSRPLLNVDTEFKLTPAEAVTLAKHLITVAQQIDDEVAK</sequence>
<dbReference type="EMBL" id="LASW01000065">
    <property type="protein sequence ID" value="KKB98560.1"/>
    <property type="molecule type" value="Genomic_DNA"/>
</dbReference>
<keyword evidence="5" id="KW-1185">Reference proteome</keyword>
<name>A0A0F5MUW9_9MYCO</name>
<dbReference type="Proteomes" id="UP000192327">
    <property type="component" value="Unassembled WGS sequence"/>
</dbReference>
<dbReference type="PATRIC" id="fig|342002.3.peg.3294"/>
<dbReference type="AlphaFoldDB" id="A0A0F5MUW9"/>
<accession>A0A0F5MUW9</accession>
<reference evidence="3 6" key="4">
    <citation type="submission" date="2018-09" db="EMBL/GenBank/DDBJ databases">
        <title>Metagenome Assembled Genomes from an Advanced Water Purification Facility.</title>
        <authorList>
            <person name="Stamps B.W."/>
            <person name="Spear J.R."/>
        </authorList>
    </citation>
    <scope>NUCLEOTIDE SEQUENCE [LARGE SCALE GENOMIC DNA]</scope>
    <source>
        <strain evidence="3">Bin_29_2</strain>
    </source>
</reference>
<dbReference type="Proteomes" id="UP000321797">
    <property type="component" value="Unassembled WGS sequence"/>
</dbReference>
<evidence type="ECO:0000313" key="6">
    <source>
        <dbReference type="Proteomes" id="UP000321797"/>
    </source>
</evidence>
<dbReference type="EMBL" id="MVHH01000047">
    <property type="protein sequence ID" value="OQZ94084.1"/>
    <property type="molecule type" value="Genomic_DNA"/>
</dbReference>
<gene>
    <name evidence="2" type="ORF">BST15_17175</name>
    <name evidence="3" type="ORF">E6Q54_01510</name>
    <name evidence="1" type="ORF">WR43_13875</name>
</gene>
<dbReference type="EMBL" id="SSGD01000008">
    <property type="protein sequence ID" value="TXI59972.1"/>
    <property type="molecule type" value="Genomic_DNA"/>
</dbReference>
<evidence type="ECO:0000313" key="2">
    <source>
        <dbReference type="EMBL" id="OQZ94084.1"/>
    </source>
</evidence>
<reference evidence="1" key="2">
    <citation type="submission" date="2015-04" db="EMBL/GenBank/DDBJ databases">
        <title>Genome sequence of Mycobacterium arupense strain GUC1.</title>
        <authorList>
            <person name="Greninger A.L."/>
            <person name="Cunningham G."/>
            <person name="Chiu C.Y."/>
            <person name="Miller S."/>
        </authorList>
    </citation>
    <scope>NUCLEOTIDE SEQUENCE</scope>
    <source>
        <strain evidence="1">GUC1</strain>
    </source>
</reference>
<dbReference type="STRING" id="342002.BST15_17175"/>
<protein>
    <submittedName>
        <fullName evidence="1">Uncharacterized protein</fullName>
    </submittedName>
</protein>
<proteinExistence type="predicted"/>
<dbReference type="RefSeq" id="WP_046190186.1">
    <property type="nucleotide sequence ID" value="NZ_JACKUJ010000008.1"/>
</dbReference>